<evidence type="ECO:0000256" key="7">
    <source>
        <dbReference type="ARBA" id="ARBA00023242"/>
    </source>
</evidence>
<gene>
    <name evidence="9" type="ORF">SPHA_35632</name>
</gene>
<dbReference type="GO" id="GO:0008270">
    <property type="term" value="F:zinc ion binding"/>
    <property type="evidence" value="ECO:0007669"/>
    <property type="project" value="UniProtKB-KW"/>
</dbReference>
<comment type="subcellular location">
    <subcellularLocation>
        <location evidence="1">Nucleus</location>
    </subcellularLocation>
</comment>
<dbReference type="PANTHER" id="PTHR10876">
    <property type="entry name" value="ZINC FINGER PROTEIN ZPR1"/>
    <property type="match status" value="1"/>
</dbReference>
<dbReference type="InterPro" id="IPR042451">
    <property type="entry name" value="ZPR1_A/B_dom"/>
</dbReference>
<dbReference type="Pfam" id="PF22794">
    <property type="entry name" value="jr-ZPR1"/>
    <property type="match status" value="2"/>
</dbReference>
<organism evidence="9 10">
    <name type="scientific">Acanthosepion pharaonis</name>
    <name type="common">Pharaoh cuttlefish</name>
    <name type="synonym">Sepia pharaonis</name>
    <dbReference type="NCBI Taxonomy" id="158019"/>
    <lineage>
        <taxon>Eukaryota</taxon>
        <taxon>Metazoa</taxon>
        <taxon>Spiralia</taxon>
        <taxon>Lophotrochozoa</taxon>
        <taxon>Mollusca</taxon>
        <taxon>Cephalopoda</taxon>
        <taxon>Coleoidea</taxon>
        <taxon>Decapodiformes</taxon>
        <taxon>Sepiida</taxon>
        <taxon>Sepiina</taxon>
        <taxon>Sepiidae</taxon>
        <taxon>Acanthosepion</taxon>
    </lineage>
</organism>
<evidence type="ECO:0000256" key="2">
    <source>
        <dbReference type="ARBA" id="ARBA00008354"/>
    </source>
</evidence>
<evidence type="ECO:0000256" key="6">
    <source>
        <dbReference type="ARBA" id="ARBA00022833"/>
    </source>
</evidence>
<dbReference type="NCBIfam" id="TIGR00310">
    <property type="entry name" value="ZPR1_znf"/>
    <property type="match status" value="2"/>
</dbReference>
<dbReference type="FunFam" id="2.60.120.1040:FF:000002">
    <property type="entry name" value="zinc finger protein ZPR1"/>
    <property type="match status" value="1"/>
</dbReference>
<evidence type="ECO:0000313" key="9">
    <source>
        <dbReference type="EMBL" id="CAE1267537.1"/>
    </source>
</evidence>
<dbReference type="FunFam" id="2.60.120.1040:FF:000001">
    <property type="entry name" value="Zinc finger protein ZPR1"/>
    <property type="match status" value="1"/>
</dbReference>
<keyword evidence="7" id="KW-0539">Nucleus</keyword>
<keyword evidence="10" id="KW-1185">Reference proteome</keyword>
<keyword evidence="6" id="KW-0862">Zinc</keyword>
<dbReference type="AlphaFoldDB" id="A0A812CAC5"/>
<sequence>MCLTFYQKPEFLLRKNLIWQSSQNSKMSTKIESSVSSAIKFEDINADEKPEITEVESLCMNCESQGKTIIFLTKIPYFKEVIVMSFSCDECGYRSNELQPGGKIQDLGVHYSVLINSAQDLNRQVIQADTASIKIPELEFEIPAGKGAITNVEGIITRAVSGLSQQQPLRRIQQPEVAEQIDTFIENLNDLLKGEKPFKFILDDPSGNSFVENPHAPKKDENMTVNHYKRSPEQCEALGIQPEADDRTVVASAGIPADKTLDLENEVIAFSINCPSCNIPCETRMKLVNIPHFKDVIIMATSCELCDYKDNEVKSGGAIEDKGCRIDLHIKDTIDLSRDVLKSETSSVSIPELDFETQMGTLGGKFTTIEGLLNDIISALKTENPFCFGDTAQDSSKKNLENFCEKINEIIEGKRLDIHFILDDSAGNSYIQDLCFPEEDPNLKITHYERNFQQNDELGINDMKTENYEAS</sequence>
<feature type="domain" description="Zinc finger ZPR1-type" evidence="8">
    <location>
        <begin position="272"/>
        <end position="433"/>
    </location>
</feature>
<keyword evidence="5" id="KW-0863">Zinc-finger</keyword>
<dbReference type="InterPro" id="IPR004457">
    <property type="entry name" value="Znf_ZPR1"/>
</dbReference>
<evidence type="ECO:0000259" key="8">
    <source>
        <dbReference type="SMART" id="SM00709"/>
    </source>
</evidence>
<dbReference type="PANTHER" id="PTHR10876:SF0">
    <property type="entry name" value="ZINC FINGER PROTEIN ZPR1"/>
    <property type="match status" value="1"/>
</dbReference>
<evidence type="ECO:0000256" key="1">
    <source>
        <dbReference type="ARBA" id="ARBA00004123"/>
    </source>
</evidence>
<reference evidence="9" key="1">
    <citation type="submission" date="2021-01" db="EMBL/GenBank/DDBJ databases">
        <authorList>
            <person name="Li R."/>
            <person name="Bekaert M."/>
        </authorList>
    </citation>
    <scope>NUCLEOTIDE SEQUENCE</scope>
    <source>
        <strain evidence="9">Farmed</strain>
    </source>
</reference>
<evidence type="ECO:0000256" key="5">
    <source>
        <dbReference type="ARBA" id="ARBA00022771"/>
    </source>
</evidence>
<feature type="domain" description="Zinc finger ZPR1-type" evidence="8">
    <location>
        <begin position="57"/>
        <end position="213"/>
    </location>
</feature>
<keyword evidence="4" id="KW-0677">Repeat</keyword>
<name>A0A812CAC5_ACAPH</name>
<dbReference type="EMBL" id="CAHIKZ030001541">
    <property type="protein sequence ID" value="CAE1267537.1"/>
    <property type="molecule type" value="Genomic_DNA"/>
</dbReference>
<dbReference type="OrthoDB" id="308464at2759"/>
<comment type="caution">
    <text evidence="9">The sequence shown here is derived from an EMBL/GenBank/DDBJ whole genome shotgun (WGS) entry which is preliminary data.</text>
</comment>
<dbReference type="Proteomes" id="UP000597762">
    <property type="component" value="Unassembled WGS sequence"/>
</dbReference>
<evidence type="ECO:0000313" key="10">
    <source>
        <dbReference type="Proteomes" id="UP000597762"/>
    </source>
</evidence>
<evidence type="ECO:0000256" key="3">
    <source>
        <dbReference type="ARBA" id="ARBA00022723"/>
    </source>
</evidence>
<dbReference type="InterPro" id="IPR056180">
    <property type="entry name" value="ZPR1_jr_dom"/>
</dbReference>
<proteinExistence type="inferred from homology"/>
<dbReference type="FunFam" id="2.20.25.420:FF:000001">
    <property type="entry name" value="Zinc finger protein ZPR1"/>
    <property type="match status" value="1"/>
</dbReference>
<keyword evidence="3" id="KW-0479">Metal-binding</keyword>
<dbReference type="SMART" id="SM00709">
    <property type="entry name" value="Zpr1"/>
    <property type="match status" value="2"/>
</dbReference>
<dbReference type="Gene3D" id="2.20.25.420">
    <property type="entry name" value="ZPR1, zinc finger domain"/>
    <property type="match status" value="2"/>
</dbReference>
<accession>A0A812CAC5</accession>
<comment type="similarity">
    <text evidence="2">Belongs to the ZPR1 family.</text>
</comment>
<dbReference type="Pfam" id="PF03367">
    <property type="entry name" value="Zn_ribbon_ZPR1"/>
    <property type="match status" value="2"/>
</dbReference>
<dbReference type="Gene3D" id="2.60.120.1040">
    <property type="entry name" value="ZPR1, A/B domain"/>
    <property type="match status" value="2"/>
</dbReference>
<protein>
    <recommendedName>
        <fullName evidence="8">Zinc finger ZPR1-type domain-containing protein</fullName>
    </recommendedName>
</protein>
<dbReference type="GO" id="GO:0005634">
    <property type="term" value="C:nucleus"/>
    <property type="evidence" value="ECO:0007669"/>
    <property type="project" value="UniProtKB-SubCell"/>
</dbReference>
<evidence type="ECO:0000256" key="4">
    <source>
        <dbReference type="ARBA" id="ARBA00022737"/>
    </source>
</evidence>
<dbReference type="FunFam" id="2.20.25.420:FF:000002">
    <property type="entry name" value="Zinc finger protein ZPR1"/>
    <property type="match status" value="1"/>
</dbReference>
<dbReference type="InterPro" id="IPR042452">
    <property type="entry name" value="ZPR1_Znf1/2"/>
</dbReference>
<dbReference type="InterPro" id="IPR040141">
    <property type="entry name" value="ZPR1"/>
</dbReference>